<accession>A0ABM7NTC6</accession>
<organism evidence="1 2">
    <name type="scientific">Cotonvirus japonicus</name>
    <dbReference type="NCBI Taxonomy" id="2811091"/>
    <lineage>
        <taxon>Viruses</taxon>
        <taxon>Varidnaviria</taxon>
        <taxon>Bamfordvirae</taxon>
        <taxon>Nucleocytoviricota</taxon>
        <taxon>Megaviricetes</taxon>
        <taxon>Imitervirales</taxon>
        <taxon>Mimiviridae</taxon>
        <taxon>Megamimivirinae</taxon>
        <taxon>Cotonvirus</taxon>
        <taxon>Cotonvirus japonicum</taxon>
    </lineage>
</organism>
<dbReference type="GeneID" id="80558629"/>
<evidence type="ECO:0000313" key="2">
    <source>
        <dbReference type="Proteomes" id="UP001321479"/>
    </source>
</evidence>
<dbReference type="EMBL" id="AP024483">
    <property type="protein sequence ID" value="BCS83424.1"/>
    <property type="molecule type" value="Genomic_DNA"/>
</dbReference>
<name>A0ABM7NTC6_9VIRU</name>
<sequence>MYKDSDYFLNKAKYFRDKSKKNNLINNPTKSTKSTNNFISSIDDDEDLARLNELDELDKLYNSNEINYDNYEFNNSLYENEIYSEPQLESQSELGIELEYNPGLESGFESELESEFNPSLESEIDYEYIELQPVDIDELIREKTSISANVKPMFKRIYDPITKHYFSVDKIFKNQENDIPCEKNGIWYPEIQPRQEIFQDPKTGQYYRVNKSYDNNGCFNNKYECVKKTVRRRPGTNFYTITYDPLKSSK</sequence>
<evidence type="ECO:0000313" key="1">
    <source>
        <dbReference type="EMBL" id="BCS83424.1"/>
    </source>
</evidence>
<dbReference type="RefSeq" id="YP_010842032.1">
    <property type="nucleotide sequence ID" value="NC_079139.1"/>
</dbReference>
<dbReference type="Proteomes" id="UP001321479">
    <property type="component" value="Segment"/>
</dbReference>
<reference evidence="1 2" key="1">
    <citation type="submission" date="2021-02" db="EMBL/GenBank/DDBJ databases">
        <title>Cotonvirus japonicus, which uses Golgi apparatus of host cells for its virion factory, phylogenetically links tailed tupanvirus and icosahedral mimivirus.</title>
        <authorList>
            <person name="Takahashi H."/>
            <person name="Fukaya S."/>
            <person name="Song C."/>
            <person name="Murata K."/>
            <person name="Takemura M."/>
        </authorList>
    </citation>
    <scope>NUCLEOTIDE SEQUENCE [LARGE SCALE GENOMIC DNA]</scope>
</reference>
<proteinExistence type="predicted"/>
<keyword evidence="2" id="KW-1185">Reference proteome</keyword>
<protein>
    <submittedName>
        <fullName evidence="1">Uncharacterized protein</fullName>
    </submittedName>
</protein>